<evidence type="ECO:0000313" key="3">
    <source>
        <dbReference type="Proteomes" id="UP000469159"/>
    </source>
</evidence>
<gene>
    <name evidence="2" type="ORF">GRI75_02710</name>
</gene>
<comment type="caution">
    <text evidence="2">The sequence shown here is derived from an EMBL/GenBank/DDBJ whole genome shotgun (WGS) entry which is preliminary data.</text>
</comment>
<proteinExistence type="predicted"/>
<dbReference type="AlphaFoldDB" id="A0A6I4UP95"/>
<dbReference type="RefSeq" id="WP_160745376.1">
    <property type="nucleotide sequence ID" value="NZ_WTYK01000001.1"/>
</dbReference>
<organism evidence="2 3">
    <name type="scientific">Croceibacterium soli</name>
    <dbReference type="NCBI Taxonomy" id="1739690"/>
    <lineage>
        <taxon>Bacteria</taxon>
        <taxon>Pseudomonadati</taxon>
        <taxon>Pseudomonadota</taxon>
        <taxon>Alphaproteobacteria</taxon>
        <taxon>Sphingomonadales</taxon>
        <taxon>Erythrobacteraceae</taxon>
        <taxon>Croceibacterium</taxon>
    </lineage>
</organism>
<protein>
    <recommendedName>
        <fullName evidence="4">Lipoprotein</fullName>
    </recommendedName>
</protein>
<reference evidence="2 3" key="1">
    <citation type="submission" date="2019-12" db="EMBL/GenBank/DDBJ databases">
        <title>Genomic-based taxomic classification of the family Erythrobacteraceae.</title>
        <authorList>
            <person name="Xu L."/>
        </authorList>
    </citation>
    <scope>NUCLEOTIDE SEQUENCE [LARGE SCALE GENOMIC DNA]</scope>
    <source>
        <strain evidence="2 3">MCCC 1K02066</strain>
    </source>
</reference>
<feature type="compositionally biased region" description="Basic and acidic residues" evidence="1">
    <location>
        <begin position="62"/>
        <end position="80"/>
    </location>
</feature>
<evidence type="ECO:0000313" key="2">
    <source>
        <dbReference type="EMBL" id="MXP40558.1"/>
    </source>
</evidence>
<dbReference type="Proteomes" id="UP000469159">
    <property type="component" value="Unassembled WGS sequence"/>
</dbReference>
<dbReference type="PROSITE" id="PS51257">
    <property type="entry name" value="PROKAR_LIPOPROTEIN"/>
    <property type="match status" value="1"/>
</dbReference>
<sequence length="92" mass="9720">MHVLARTSALTGMAALGLALSACDSKAENEVEQQATALDEAYEADADLEESMAAGGPQEEAAEGRADAMRQEGEETKDQLEDMADEMDSTPQ</sequence>
<evidence type="ECO:0000256" key="1">
    <source>
        <dbReference type="SAM" id="MobiDB-lite"/>
    </source>
</evidence>
<feature type="compositionally biased region" description="Acidic residues" evidence="1">
    <location>
        <begin position="81"/>
        <end position="92"/>
    </location>
</feature>
<dbReference type="EMBL" id="WTYK01000001">
    <property type="protein sequence ID" value="MXP40558.1"/>
    <property type="molecule type" value="Genomic_DNA"/>
</dbReference>
<name>A0A6I4UP95_9SPHN</name>
<feature type="region of interest" description="Disordered" evidence="1">
    <location>
        <begin position="49"/>
        <end position="92"/>
    </location>
</feature>
<evidence type="ECO:0008006" key="4">
    <source>
        <dbReference type="Google" id="ProtNLM"/>
    </source>
</evidence>
<keyword evidence="3" id="KW-1185">Reference proteome</keyword>
<accession>A0A6I4UP95</accession>